<keyword evidence="5" id="KW-0732">Signal</keyword>
<dbReference type="SUPFAM" id="SSF57501">
    <property type="entry name" value="Cystine-knot cytokines"/>
    <property type="match status" value="1"/>
</dbReference>
<evidence type="ECO:0000256" key="2">
    <source>
        <dbReference type="ARBA" id="ARBA00023157"/>
    </source>
</evidence>
<dbReference type="GO" id="GO:0050930">
    <property type="term" value="P:induction of positive chemotaxis"/>
    <property type="evidence" value="ECO:0007669"/>
    <property type="project" value="TreeGrafter"/>
</dbReference>
<organism evidence="7 8">
    <name type="scientific">Geotrypetes seraphini</name>
    <name type="common">Gaboon caecilian</name>
    <name type="synonym">Caecilia seraphini</name>
    <dbReference type="NCBI Taxonomy" id="260995"/>
    <lineage>
        <taxon>Eukaryota</taxon>
        <taxon>Metazoa</taxon>
        <taxon>Chordata</taxon>
        <taxon>Craniata</taxon>
        <taxon>Vertebrata</taxon>
        <taxon>Euteleostomi</taxon>
        <taxon>Amphibia</taxon>
        <taxon>Gymnophiona</taxon>
        <taxon>Geotrypetes</taxon>
    </lineage>
</organism>
<dbReference type="InterPro" id="IPR050507">
    <property type="entry name" value="PDGF/VEGF_growth_factor"/>
</dbReference>
<dbReference type="PROSITE" id="PS00249">
    <property type="entry name" value="PDGF_1"/>
    <property type="match status" value="1"/>
</dbReference>
<feature type="domain" description="Platelet-derived growth factor (PDGF) family profile" evidence="6">
    <location>
        <begin position="36"/>
        <end position="133"/>
    </location>
</feature>
<feature type="chain" id="PRO_5028056498" evidence="5">
    <location>
        <begin position="26"/>
        <end position="186"/>
    </location>
</feature>
<accession>A0A6P8S7K4</accession>
<evidence type="ECO:0000313" key="7">
    <source>
        <dbReference type="Proteomes" id="UP000515159"/>
    </source>
</evidence>
<reference evidence="8" key="1">
    <citation type="submission" date="2025-08" db="UniProtKB">
        <authorList>
            <consortium name="RefSeq"/>
        </authorList>
    </citation>
    <scope>IDENTIFICATION</scope>
</reference>
<evidence type="ECO:0000259" key="6">
    <source>
        <dbReference type="PROSITE" id="PS50278"/>
    </source>
</evidence>
<dbReference type="GO" id="GO:0001666">
    <property type="term" value="P:response to hypoxia"/>
    <property type="evidence" value="ECO:0007669"/>
    <property type="project" value="TreeGrafter"/>
</dbReference>
<dbReference type="PANTHER" id="PTHR12025">
    <property type="entry name" value="VASCULAR ENDOTHELIAL GROWTH FACTOR"/>
    <property type="match status" value="1"/>
</dbReference>
<protein>
    <submittedName>
        <fullName evidence="8">Snake venom vascular endothelial growth factor toxin ICPP-like</fullName>
    </submittedName>
</protein>
<dbReference type="SMART" id="SM00141">
    <property type="entry name" value="PDGF"/>
    <property type="match status" value="1"/>
</dbReference>
<dbReference type="GO" id="GO:0002040">
    <property type="term" value="P:sprouting angiogenesis"/>
    <property type="evidence" value="ECO:0007669"/>
    <property type="project" value="TreeGrafter"/>
</dbReference>
<dbReference type="KEGG" id="gsh:117366027"/>
<name>A0A6P8S7K4_GEOSA</name>
<proteinExistence type="inferred from homology"/>
<comment type="similarity">
    <text evidence="3">Belongs to the PDGF/VEGF growth factor family.</text>
</comment>
<evidence type="ECO:0000256" key="1">
    <source>
        <dbReference type="ARBA" id="ARBA00023030"/>
    </source>
</evidence>
<dbReference type="AlphaFoldDB" id="A0A6P8S7K4"/>
<dbReference type="GeneID" id="117366027"/>
<dbReference type="GO" id="GO:0060754">
    <property type="term" value="P:positive regulation of mast cell chemotaxis"/>
    <property type="evidence" value="ECO:0007669"/>
    <property type="project" value="TreeGrafter"/>
</dbReference>
<dbReference type="GO" id="GO:0008083">
    <property type="term" value="F:growth factor activity"/>
    <property type="evidence" value="ECO:0007669"/>
    <property type="project" value="UniProtKB-KW"/>
</dbReference>
<gene>
    <name evidence="8" type="primary">LOC117366027</name>
</gene>
<feature type="compositionally biased region" description="Basic and acidic residues" evidence="4">
    <location>
        <begin position="145"/>
        <end position="155"/>
    </location>
</feature>
<dbReference type="Pfam" id="PF00341">
    <property type="entry name" value="PDGF"/>
    <property type="match status" value="1"/>
</dbReference>
<dbReference type="InParanoid" id="A0A6P8S7K4"/>
<keyword evidence="2" id="KW-1015">Disulfide bond</keyword>
<dbReference type="CDD" id="cd00135">
    <property type="entry name" value="PDGF"/>
    <property type="match status" value="1"/>
</dbReference>
<keyword evidence="1 3" id="KW-0339">Growth factor</keyword>
<dbReference type="Proteomes" id="UP000515159">
    <property type="component" value="Chromosome 8"/>
</dbReference>
<dbReference type="PANTHER" id="PTHR12025:SF9">
    <property type="entry name" value="PLACENTA GROWTH FACTOR"/>
    <property type="match status" value="1"/>
</dbReference>
<evidence type="ECO:0000313" key="8">
    <source>
        <dbReference type="RefSeq" id="XP_033812948.1"/>
    </source>
</evidence>
<dbReference type="InterPro" id="IPR000072">
    <property type="entry name" value="PDGF/VEGF_dom"/>
</dbReference>
<dbReference type="GO" id="GO:0038084">
    <property type="term" value="P:vascular endothelial growth factor signaling pathway"/>
    <property type="evidence" value="ECO:0007669"/>
    <property type="project" value="TreeGrafter"/>
</dbReference>
<dbReference type="PROSITE" id="PS50278">
    <property type="entry name" value="PDGF_2"/>
    <property type="match status" value="1"/>
</dbReference>
<dbReference type="GO" id="GO:0016020">
    <property type="term" value="C:membrane"/>
    <property type="evidence" value="ECO:0007669"/>
    <property type="project" value="InterPro"/>
</dbReference>
<keyword evidence="7" id="KW-1185">Reference proteome</keyword>
<feature type="signal peptide" evidence="5">
    <location>
        <begin position="1"/>
        <end position="25"/>
    </location>
</feature>
<feature type="region of interest" description="Disordered" evidence="4">
    <location>
        <begin position="138"/>
        <end position="172"/>
    </location>
</feature>
<sequence length="186" mass="21262">MSRTKVGAVPLMIVVFQLLPPGSSPQVPMTKNITIDVMLFAEVWNRSYCRPIETLVDILNEFPHEAEYIFKPSCVSLQRCGGCCGDERLDCVPVQTHVVVMQVVRVSLVQEKTREEAMSFTEHRSCMCRPKRKRLKVQRQPKSLHLKDSTGKAEEAPDLPIPQHQGSGCKQIKHRCKTPRLRRRKN</sequence>
<dbReference type="GO" id="GO:0001938">
    <property type="term" value="P:positive regulation of endothelial cell proliferation"/>
    <property type="evidence" value="ECO:0007669"/>
    <property type="project" value="TreeGrafter"/>
</dbReference>
<dbReference type="OrthoDB" id="6370328at2759"/>
<dbReference type="GO" id="GO:0005172">
    <property type="term" value="F:vascular endothelial growth factor receptor binding"/>
    <property type="evidence" value="ECO:0007669"/>
    <property type="project" value="TreeGrafter"/>
</dbReference>
<dbReference type="Gene3D" id="2.10.90.10">
    <property type="entry name" value="Cystine-knot cytokines"/>
    <property type="match status" value="1"/>
</dbReference>
<dbReference type="InterPro" id="IPR029034">
    <property type="entry name" value="Cystine-knot_cytokine"/>
</dbReference>
<evidence type="ECO:0000256" key="4">
    <source>
        <dbReference type="SAM" id="MobiDB-lite"/>
    </source>
</evidence>
<dbReference type="InterPro" id="IPR023581">
    <property type="entry name" value="PD_growth_factor_CS"/>
</dbReference>
<dbReference type="GO" id="GO:0042056">
    <property type="term" value="F:chemoattractant activity"/>
    <property type="evidence" value="ECO:0007669"/>
    <property type="project" value="TreeGrafter"/>
</dbReference>
<dbReference type="GO" id="GO:0045766">
    <property type="term" value="P:positive regulation of angiogenesis"/>
    <property type="evidence" value="ECO:0007669"/>
    <property type="project" value="TreeGrafter"/>
</dbReference>
<dbReference type="GO" id="GO:0005615">
    <property type="term" value="C:extracellular space"/>
    <property type="evidence" value="ECO:0007669"/>
    <property type="project" value="TreeGrafter"/>
</dbReference>
<dbReference type="GO" id="GO:0048010">
    <property type="term" value="P:vascular endothelial growth factor receptor signaling pathway"/>
    <property type="evidence" value="ECO:0007669"/>
    <property type="project" value="TreeGrafter"/>
</dbReference>
<evidence type="ECO:0000256" key="3">
    <source>
        <dbReference type="RuleBase" id="RU003818"/>
    </source>
</evidence>
<evidence type="ECO:0000256" key="5">
    <source>
        <dbReference type="SAM" id="SignalP"/>
    </source>
</evidence>
<dbReference type="RefSeq" id="XP_033812948.1">
    <property type="nucleotide sequence ID" value="XM_033957057.1"/>
</dbReference>